<dbReference type="Pfam" id="PF00334">
    <property type="entry name" value="NDK"/>
    <property type="match status" value="1"/>
</dbReference>
<keyword evidence="17" id="KW-1185">Reference proteome</keyword>
<dbReference type="PROSITE" id="PS51374">
    <property type="entry name" value="NDPK_LIKE"/>
    <property type="match status" value="1"/>
</dbReference>
<accession>A0AAV6RRM9</accession>
<comment type="similarity">
    <text evidence="3 12">Belongs to the NDK family.</text>
</comment>
<keyword evidence="4 13" id="KW-0808">Transferase</keyword>
<dbReference type="AlphaFoldDB" id="A0AAV6RRM9"/>
<feature type="binding site" evidence="12">
    <location>
        <position position="125"/>
    </location>
    <ligand>
        <name>ATP</name>
        <dbReference type="ChEBI" id="CHEBI:30616"/>
    </ligand>
</feature>
<dbReference type="EC" id="2.7.4.6" evidence="13"/>
<comment type="catalytic activity">
    <reaction evidence="10">
        <text>a 2'-deoxyribonucleoside 5'-diphosphate + ATP = a 2'-deoxyribonucleoside 5'-triphosphate + ADP</text>
        <dbReference type="Rhea" id="RHEA:44640"/>
        <dbReference type="ChEBI" id="CHEBI:30616"/>
        <dbReference type="ChEBI" id="CHEBI:61560"/>
        <dbReference type="ChEBI" id="CHEBI:73316"/>
        <dbReference type="ChEBI" id="CHEBI:456216"/>
        <dbReference type="EC" id="2.7.4.6"/>
    </reaction>
    <physiologicalReaction direction="left-to-right" evidence="10">
        <dbReference type="Rhea" id="RHEA:44641"/>
    </physiologicalReaction>
</comment>
<feature type="domain" description="Nucleoside diphosphate kinase-like" evidence="15">
    <location>
        <begin position="41"/>
        <end position="178"/>
    </location>
</feature>
<feature type="binding site" evidence="12">
    <location>
        <position position="152"/>
    </location>
    <ligand>
        <name>ATP</name>
        <dbReference type="ChEBI" id="CHEBI:30616"/>
    </ligand>
</feature>
<proteinExistence type="inferred from homology"/>
<evidence type="ECO:0000256" key="8">
    <source>
        <dbReference type="ARBA" id="ARBA00022842"/>
    </source>
</evidence>
<evidence type="ECO:0000256" key="9">
    <source>
        <dbReference type="ARBA" id="ARBA00023273"/>
    </source>
</evidence>
<comment type="subcellular location">
    <subcellularLocation>
        <location evidence="2">Cell projection</location>
    </subcellularLocation>
</comment>
<dbReference type="InterPro" id="IPR034907">
    <property type="entry name" value="NDK-like_dom"/>
</dbReference>
<dbReference type="GO" id="GO:0006183">
    <property type="term" value="P:GTP biosynthetic process"/>
    <property type="evidence" value="ECO:0007669"/>
    <property type="project" value="InterPro"/>
</dbReference>
<keyword evidence="6 13" id="KW-0418">Kinase</keyword>
<dbReference type="PROSITE" id="PS00469">
    <property type="entry name" value="NDPK"/>
    <property type="match status" value="1"/>
</dbReference>
<feature type="binding site" evidence="12">
    <location>
        <position position="131"/>
    </location>
    <ligand>
        <name>ATP</name>
        <dbReference type="ChEBI" id="CHEBI:30616"/>
    </ligand>
</feature>
<feature type="signal peptide" evidence="14">
    <location>
        <begin position="1"/>
        <end position="27"/>
    </location>
</feature>
<dbReference type="GO" id="GO:0005524">
    <property type="term" value="F:ATP binding"/>
    <property type="evidence" value="ECO:0007669"/>
    <property type="project" value="UniProtKB-KW"/>
</dbReference>
<keyword evidence="8" id="KW-0460">Magnesium</keyword>
<dbReference type="InterPro" id="IPR001564">
    <property type="entry name" value="Nucleoside_diP_kinase"/>
</dbReference>
<dbReference type="SMART" id="SM00562">
    <property type="entry name" value="NDK"/>
    <property type="match status" value="1"/>
</dbReference>
<dbReference type="CDD" id="cd04413">
    <property type="entry name" value="NDPk_I"/>
    <property type="match status" value="1"/>
</dbReference>
<evidence type="ECO:0000313" key="17">
    <source>
        <dbReference type="Proteomes" id="UP000693946"/>
    </source>
</evidence>
<dbReference type="GO" id="GO:0004550">
    <property type="term" value="F:nucleoside diphosphate kinase activity"/>
    <property type="evidence" value="ECO:0007669"/>
    <property type="project" value="UniProtKB-EC"/>
</dbReference>
<comment type="catalytic activity">
    <reaction evidence="11">
        <text>a ribonucleoside 5'-diphosphate + ATP = a ribonucleoside 5'-triphosphate + ADP</text>
        <dbReference type="Rhea" id="RHEA:18113"/>
        <dbReference type="ChEBI" id="CHEBI:30616"/>
        <dbReference type="ChEBI" id="CHEBI:57930"/>
        <dbReference type="ChEBI" id="CHEBI:61557"/>
        <dbReference type="ChEBI" id="CHEBI:456216"/>
        <dbReference type="EC" id="2.7.4.6"/>
    </reaction>
    <physiologicalReaction direction="left-to-right" evidence="11">
        <dbReference type="Rhea" id="RHEA:18114"/>
    </physiologicalReaction>
</comment>
<evidence type="ECO:0000256" key="3">
    <source>
        <dbReference type="ARBA" id="ARBA00008142"/>
    </source>
</evidence>
<comment type="caution">
    <text evidence="16">The sequence shown here is derived from an EMBL/GenBank/DDBJ whole genome shotgun (WGS) entry which is preliminary data.</text>
</comment>
<reference evidence="16 17" key="1">
    <citation type="journal article" date="2021" name="Sci. Rep.">
        <title>Chromosome anchoring in Senegalese sole (Solea senegalensis) reveals sex-associated markers and genome rearrangements in flatfish.</title>
        <authorList>
            <person name="Guerrero-Cozar I."/>
            <person name="Gomez-Garrido J."/>
            <person name="Berbel C."/>
            <person name="Martinez-Blanch J.F."/>
            <person name="Alioto T."/>
            <person name="Claros M.G."/>
            <person name="Gagnaire P.A."/>
            <person name="Manchado M."/>
        </authorList>
    </citation>
    <scope>NUCLEOTIDE SEQUENCE [LARGE SCALE GENOMIC DNA]</scope>
    <source>
        <strain evidence="16">Sse05_10M</strain>
    </source>
</reference>
<evidence type="ECO:0000256" key="2">
    <source>
        <dbReference type="ARBA" id="ARBA00004316"/>
    </source>
</evidence>
<evidence type="ECO:0000256" key="6">
    <source>
        <dbReference type="ARBA" id="ARBA00022777"/>
    </source>
</evidence>
<dbReference type="Proteomes" id="UP000693946">
    <property type="component" value="Linkage Group LG18"/>
</dbReference>
<dbReference type="GO" id="GO:0042995">
    <property type="term" value="C:cell projection"/>
    <property type="evidence" value="ECO:0007669"/>
    <property type="project" value="UniProtKB-SubCell"/>
</dbReference>
<feature type="binding site" evidence="12">
    <location>
        <position position="97"/>
    </location>
    <ligand>
        <name>ATP</name>
        <dbReference type="ChEBI" id="CHEBI:30616"/>
    </ligand>
</feature>
<dbReference type="EMBL" id="JAGKHQ010000010">
    <property type="protein sequence ID" value="KAG7506672.1"/>
    <property type="molecule type" value="Genomic_DNA"/>
</dbReference>
<feature type="binding site" evidence="12">
    <location>
        <position position="142"/>
    </location>
    <ligand>
        <name>ATP</name>
        <dbReference type="ChEBI" id="CHEBI:30616"/>
    </ligand>
</feature>
<feature type="chain" id="PRO_5043966906" description="Nucleoside diphosphate kinase" evidence="14">
    <location>
        <begin position="28"/>
        <end position="188"/>
    </location>
</feature>
<evidence type="ECO:0000256" key="5">
    <source>
        <dbReference type="ARBA" id="ARBA00022741"/>
    </source>
</evidence>
<protein>
    <recommendedName>
        <fullName evidence="13">Nucleoside diphosphate kinase</fullName>
        <ecNumber evidence="13">2.7.4.6</ecNumber>
    </recommendedName>
</protein>
<dbReference type="GO" id="GO:0006241">
    <property type="term" value="P:CTP biosynthetic process"/>
    <property type="evidence" value="ECO:0007669"/>
    <property type="project" value="InterPro"/>
</dbReference>
<keyword evidence="5 13" id="KW-0547">Nucleotide-binding</keyword>
<dbReference type="NCBIfam" id="NF001908">
    <property type="entry name" value="PRK00668.1"/>
    <property type="match status" value="1"/>
</dbReference>
<organism evidence="16 17">
    <name type="scientific">Solea senegalensis</name>
    <name type="common">Senegalese sole</name>
    <dbReference type="NCBI Taxonomy" id="28829"/>
    <lineage>
        <taxon>Eukaryota</taxon>
        <taxon>Metazoa</taxon>
        <taxon>Chordata</taxon>
        <taxon>Craniata</taxon>
        <taxon>Vertebrata</taxon>
        <taxon>Euteleostomi</taxon>
        <taxon>Actinopterygii</taxon>
        <taxon>Neopterygii</taxon>
        <taxon>Teleostei</taxon>
        <taxon>Neoteleostei</taxon>
        <taxon>Acanthomorphata</taxon>
        <taxon>Carangaria</taxon>
        <taxon>Pleuronectiformes</taxon>
        <taxon>Pleuronectoidei</taxon>
        <taxon>Soleidae</taxon>
        <taxon>Solea</taxon>
    </lineage>
</organism>
<sequence>MRLWGSGKLGLLTVGVRLSSMLSNAAGEQTRFNSLIMTEIKERTFIAIKPDGVQRGLIGDIIKRFEVKGFKLVGMKMLHASEDLLKQHYDDLKERPFFPQLIEYMSSGPVVTMVWEGKGAVKTGRKMLGETNPANSEPGTIRGDFCIDVGKNIIHGSDSVDSAKKEISLWFQEGELVSYSSCAYSWLY</sequence>
<evidence type="ECO:0000256" key="10">
    <source>
        <dbReference type="ARBA" id="ARBA00044459"/>
    </source>
</evidence>
<evidence type="ECO:0000313" key="16">
    <source>
        <dbReference type="EMBL" id="KAG7506672.1"/>
    </source>
</evidence>
<evidence type="ECO:0000256" key="12">
    <source>
        <dbReference type="PROSITE-ProRule" id="PRU00706"/>
    </source>
</evidence>
<dbReference type="GO" id="GO:0006228">
    <property type="term" value="P:UTP biosynthetic process"/>
    <property type="evidence" value="ECO:0007669"/>
    <property type="project" value="InterPro"/>
</dbReference>
<feature type="binding site" evidence="12">
    <location>
        <position position="49"/>
    </location>
    <ligand>
        <name>ATP</name>
        <dbReference type="ChEBI" id="CHEBI:30616"/>
    </ligand>
</feature>
<dbReference type="FunFam" id="3.30.70.141:FF:000002">
    <property type="entry name" value="Nucleoside diphosphate kinase"/>
    <property type="match status" value="1"/>
</dbReference>
<gene>
    <name evidence="16" type="ORF">JOB18_012015</name>
</gene>
<dbReference type="PANTHER" id="PTHR11349">
    <property type="entry name" value="NUCLEOSIDE DIPHOSPHATE KINASE"/>
    <property type="match status" value="1"/>
</dbReference>
<evidence type="ECO:0000259" key="15">
    <source>
        <dbReference type="SMART" id="SM00562"/>
    </source>
</evidence>
<evidence type="ECO:0000256" key="11">
    <source>
        <dbReference type="ARBA" id="ARBA00044469"/>
    </source>
</evidence>
<evidence type="ECO:0000256" key="7">
    <source>
        <dbReference type="ARBA" id="ARBA00022840"/>
    </source>
</evidence>
<name>A0AAV6RRM9_SOLSE</name>
<evidence type="ECO:0000256" key="14">
    <source>
        <dbReference type="SAM" id="SignalP"/>
    </source>
</evidence>
<evidence type="ECO:0000256" key="4">
    <source>
        <dbReference type="ARBA" id="ARBA00022679"/>
    </source>
</evidence>
<evidence type="ECO:0000256" key="13">
    <source>
        <dbReference type="RuleBase" id="RU004013"/>
    </source>
</evidence>
<keyword evidence="7 13" id="KW-0067">ATP-binding</keyword>
<keyword evidence="9" id="KW-0966">Cell projection</keyword>
<keyword evidence="14" id="KW-0732">Signal</keyword>
<feature type="active site" description="Pros-phosphohistidine intermediate" evidence="12">
    <location>
        <position position="155"/>
    </location>
</feature>
<dbReference type="HAMAP" id="MF_00451">
    <property type="entry name" value="NDP_kinase"/>
    <property type="match status" value="1"/>
</dbReference>
<dbReference type="InterPro" id="IPR023005">
    <property type="entry name" value="Nucleoside_diP_kinase_AS"/>
</dbReference>
<comment type="cofactor">
    <cofactor evidence="1">
        <name>Mg(2+)</name>
        <dbReference type="ChEBI" id="CHEBI:18420"/>
    </cofactor>
</comment>
<evidence type="ECO:0000256" key="1">
    <source>
        <dbReference type="ARBA" id="ARBA00001946"/>
    </source>
</evidence>